<dbReference type="SUPFAM" id="SSF55347">
    <property type="entry name" value="Glyceraldehyde-3-phosphate dehydrogenase-like, C-terminal domain"/>
    <property type="match status" value="1"/>
</dbReference>
<dbReference type="Gene3D" id="3.40.50.720">
    <property type="entry name" value="NAD(P)-binding Rossmann-like Domain"/>
    <property type="match status" value="1"/>
</dbReference>
<dbReference type="PANTHER" id="PTHR43377">
    <property type="entry name" value="BILIVERDIN REDUCTASE A"/>
    <property type="match status" value="1"/>
</dbReference>
<proteinExistence type="predicted"/>
<reference evidence="3" key="1">
    <citation type="submission" date="2020-08" db="EMBL/GenBank/DDBJ databases">
        <title>Ramlibacter sp. USB13 16S ribosomal RNA gene genome sequencing and assembly.</title>
        <authorList>
            <person name="Kang M."/>
        </authorList>
    </citation>
    <scope>NUCLEOTIDE SEQUENCE</scope>
    <source>
        <strain evidence="3">USB13</strain>
    </source>
</reference>
<protein>
    <submittedName>
        <fullName evidence="3">Gfo/Idh/MocA family oxidoreductase</fullName>
    </submittedName>
</protein>
<dbReference type="Pfam" id="PF22725">
    <property type="entry name" value="GFO_IDH_MocA_C3"/>
    <property type="match status" value="1"/>
</dbReference>
<keyword evidence="4" id="KW-1185">Reference proteome</keyword>
<name>A0A923MNM1_9BURK</name>
<dbReference type="Proteomes" id="UP000608513">
    <property type="component" value="Unassembled WGS sequence"/>
</dbReference>
<dbReference type="Pfam" id="PF01408">
    <property type="entry name" value="GFO_IDH_MocA"/>
    <property type="match status" value="1"/>
</dbReference>
<organism evidence="3 4">
    <name type="scientific">Ramlibacter cellulosilyticus</name>
    <dbReference type="NCBI Taxonomy" id="2764187"/>
    <lineage>
        <taxon>Bacteria</taxon>
        <taxon>Pseudomonadati</taxon>
        <taxon>Pseudomonadota</taxon>
        <taxon>Betaproteobacteria</taxon>
        <taxon>Burkholderiales</taxon>
        <taxon>Comamonadaceae</taxon>
        <taxon>Ramlibacter</taxon>
    </lineage>
</organism>
<evidence type="ECO:0000259" key="2">
    <source>
        <dbReference type="Pfam" id="PF22725"/>
    </source>
</evidence>
<dbReference type="InterPro" id="IPR000683">
    <property type="entry name" value="Gfo/Idh/MocA-like_OxRdtase_N"/>
</dbReference>
<gene>
    <name evidence="3" type="ORF">H8N03_03510</name>
</gene>
<sequence>MKALVIGLGSMGRRRVRCLRQLGVQHIEGHDARADRRSQAAQEYGIAVREQLAAADLHAFDVVVVSTPPDQHHTAMAWAIEAGKPVFVEASVIRDPLPALDEKARAKGVVVAPSCTLRFHAGIRDITRLVHSGVYGKVCNFSYHCGQYLPDWHPWEKVSDYYVSNPLTGGAREIVPFELTWMVDAFGWPAKVQGTKLRTTDVGAPIDDTYAALLRFEGCVGSLVVDVVARQAVRKLTLNFERASLSWDWDGGVVRVWEADAGRLVELHQPKSVAHAGYHQNIGEAMYVAEVDAFLAAAQGRGRFPHTLQDDIRVLSLLEEIER</sequence>
<dbReference type="InterPro" id="IPR055170">
    <property type="entry name" value="GFO_IDH_MocA-like_dom"/>
</dbReference>
<feature type="domain" description="Gfo/Idh/MocA-like oxidoreductase N-terminal" evidence="1">
    <location>
        <begin position="2"/>
        <end position="89"/>
    </location>
</feature>
<evidence type="ECO:0000313" key="4">
    <source>
        <dbReference type="Proteomes" id="UP000608513"/>
    </source>
</evidence>
<dbReference type="PANTHER" id="PTHR43377:SF1">
    <property type="entry name" value="BILIVERDIN REDUCTASE A"/>
    <property type="match status" value="1"/>
</dbReference>
<accession>A0A923MNM1</accession>
<dbReference type="InterPro" id="IPR036291">
    <property type="entry name" value="NAD(P)-bd_dom_sf"/>
</dbReference>
<dbReference type="RefSeq" id="WP_187074719.1">
    <property type="nucleotide sequence ID" value="NZ_JACORT010000001.1"/>
</dbReference>
<evidence type="ECO:0000313" key="3">
    <source>
        <dbReference type="EMBL" id="MBC5781996.1"/>
    </source>
</evidence>
<dbReference type="InterPro" id="IPR051450">
    <property type="entry name" value="Gfo/Idh/MocA_Oxidoreductases"/>
</dbReference>
<dbReference type="EMBL" id="JACORT010000001">
    <property type="protein sequence ID" value="MBC5781996.1"/>
    <property type="molecule type" value="Genomic_DNA"/>
</dbReference>
<dbReference type="GO" id="GO:0000166">
    <property type="term" value="F:nucleotide binding"/>
    <property type="evidence" value="ECO:0007669"/>
    <property type="project" value="InterPro"/>
</dbReference>
<dbReference type="Gene3D" id="3.30.360.10">
    <property type="entry name" value="Dihydrodipicolinate Reductase, domain 2"/>
    <property type="match status" value="1"/>
</dbReference>
<dbReference type="AlphaFoldDB" id="A0A923MNM1"/>
<comment type="caution">
    <text evidence="3">The sequence shown here is derived from an EMBL/GenBank/DDBJ whole genome shotgun (WGS) entry which is preliminary data.</text>
</comment>
<dbReference type="SUPFAM" id="SSF51735">
    <property type="entry name" value="NAD(P)-binding Rossmann-fold domains"/>
    <property type="match status" value="1"/>
</dbReference>
<feature type="domain" description="GFO/IDH/MocA-like oxidoreductase" evidence="2">
    <location>
        <begin position="124"/>
        <end position="245"/>
    </location>
</feature>
<evidence type="ECO:0000259" key="1">
    <source>
        <dbReference type="Pfam" id="PF01408"/>
    </source>
</evidence>